<organism evidence="1 2">
    <name type="scientific">Flavobacterium oreochromis</name>
    <dbReference type="NCBI Taxonomy" id="2906078"/>
    <lineage>
        <taxon>Bacteria</taxon>
        <taxon>Pseudomonadati</taxon>
        <taxon>Bacteroidota</taxon>
        <taxon>Flavobacteriia</taxon>
        <taxon>Flavobacteriales</taxon>
        <taxon>Flavobacteriaceae</taxon>
        <taxon>Flavobacterium</taxon>
    </lineage>
</organism>
<dbReference type="EMBL" id="JAZGZP010000003">
    <property type="protein sequence ID" value="MFK6999735.1"/>
    <property type="molecule type" value="Genomic_DNA"/>
</dbReference>
<proteinExistence type="predicted"/>
<dbReference type="Proteomes" id="UP001621706">
    <property type="component" value="Unassembled WGS sequence"/>
</dbReference>
<evidence type="ECO:0000313" key="1">
    <source>
        <dbReference type="EMBL" id="MFK6999735.1"/>
    </source>
</evidence>
<sequence>MQSSLVKIRELFLFYEFMKKKWLLYFFSFFTSYAQDIKIENHFISIQGKKVAILKEVSYRTKYELFDLNENLLMRAKVVNCRNCKESNQIDIELTNANFTSFTKINTLETSFSRSKELLKALYERKILDENGVYPDNINSVNLQLRTDSSEPLISDEVKGEFNRQDIKIKGKDLYFKGLPIGRFQTIPSSFSFSQGKISFIKNILYDLDDNYIAAYCQLDINDKESNFRDPLLSDAFQWDRLILRNGKTFIYDDLSTDKIYQFLAEKAIAEGYKLEHDIKKIADLDYFDKNAASILKINERNDDVFFAIYDNHKGVGSFKTIHELSNSLNFKEGKDNFFFKSYQNDIADLIIHGYNGMRITLDNYFAIRDYIAFGVENSDVLEKIESLESVLDDKKETFEFREILFENKKYIIAKNQFCFFIKDKNKSRGLRLSSDKEQAAKNLKQYLAINDLLLNFNFKSLESLILLLKKNSE</sequence>
<evidence type="ECO:0000313" key="2">
    <source>
        <dbReference type="Proteomes" id="UP001621706"/>
    </source>
</evidence>
<accession>A0ABW8P5D1</accession>
<gene>
    <name evidence="1" type="ORF">V3I07_02380</name>
</gene>
<reference evidence="1 2" key="1">
    <citation type="submission" date="2024-02" db="EMBL/GenBank/DDBJ databases">
        <title>Comparative Genomic Analysis of Flavobacterium Species Causing Columnaris Disease of Freshwater Fish in Thailand: Insights into Virulence and Resistance Mechanisms.</title>
        <authorList>
            <person name="Nguyen D."/>
            <person name="Chokmangmeepisarn P."/>
            <person name="Khianchaikhan K."/>
            <person name="Morishita M."/>
            <person name="Bunnoy A."/>
            <person name="Rodkhum C."/>
        </authorList>
    </citation>
    <scope>NUCLEOTIDE SEQUENCE [LARGE SCALE GENOMIC DNA]</scope>
    <source>
        <strain evidence="1 2">CNRT2201</strain>
    </source>
</reference>
<dbReference type="RefSeq" id="WP_123902177.1">
    <property type="nucleotide sequence ID" value="NZ_JAZGZP010000003.1"/>
</dbReference>
<keyword evidence="2" id="KW-1185">Reference proteome</keyword>
<protein>
    <submittedName>
        <fullName evidence="1">Uncharacterized protein</fullName>
    </submittedName>
</protein>
<comment type="caution">
    <text evidence="1">The sequence shown here is derived from an EMBL/GenBank/DDBJ whole genome shotgun (WGS) entry which is preliminary data.</text>
</comment>
<name>A0ABW8P5D1_9FLAO</name>